<evidence type="ECO:0000256" key="1">
    <source>
        <dbReference type="HAMAP-Rule" id="MF_02095"/>
    </source>
</evidence>
<organism evidence="2 3">
    <name type="scientific">Stutzerimonas tarimensis</name>
    <dbReference type="NCBI Taxonomy" id="1507735"/>
    <lineage>
        <taxon>Bacteria</taxon>
        <taxon>Pseudomonadati</taxon>
        <taxon>Pseudomonadota</taxon>
        <taxon>Gammaproteobacteria</taxon>
        <taxon>Pseudomonadales</taxon>
        <taxon>Pseudomonadaceae</taxon>
        <taxon>Stutzerimonas</taxon>
    </lineage>
</organism>
<proteinExistence type="inferred from homology"/>
<protein>
    <recommendedName>
        <fullName evidence="1">3'(2'),5'-bisphosphate nucleotidase CysQ</fullName>
        <ecNumber evidence="1">3.1.3.7</ecNumber>
    </recommendedName>
    <alternativeName>
        <fullName evidence="1">3'(2'),5-bisphosphonucleoside 3'(2')-phosphohydrolase</fullName>
    </alternativeName>
    <alternativeName>
        <fullName evidence="1">3'-phosphoadenosine 5'-phosphate phosphatase</fullName>
        <shortName evidence="1">PAP phosphatase</shortName>
    </alternativeName>
</protein>
<keyword evidence="3" id="KW-1185">Reference proteome</keyword>
<dbReference type="Proteomes" id="UP001595630">
    <property type="component" value="Unassembled WGS sequence"/>
</dbReference>
<keyword evidence="1 2" id="KW-0378">Hydrolase</keyword>
<dbReference type="NCBIfam" id="TIGR01331">
    <property type="entry name" value="bisphos_cysQ"/>
    <property type="match status" value="1"/>
</dbReference>
<reference evidence="3" key="1">
    <citation type="journal article" date="2019" name="Int. J. Syst. Evol. Microbiol.">
        <title>The Global Catalogue of Microorganisms (GCM) 10K type strain sequencing project: providing services to taxonomists for standard genome sequencing and annotation.</title>
        <authorList>
            <consortium name="The Broad Institute Genomics Platform"/>
            <consortium name="The Broad Institute Genome Sequencing Center for Infectious Disease"/>
            <person name="Wu L."/>
            <person name="Ma J."/>
        </authorList>
    </citation>
    <scope>NUCLEOTIDE SEQUENCE [LARGE SCALE GENOMIC DNA]</scope>
    <source>
        <strain evidence="3">KCTC 42447</strain>
    </source>
</reference>
<sequence length="277" mass="30041">MIHPYSDAVRQLVMAAGDAILPYWRSELDVQRKQDDSPVTEADLAANAVLVAGLEALDPQIPVLSEEACDLPLAQRAGWSSWWLVDPLDGTKEFIVGSEEFTVNVALVRHGRVVFGVVGVPATGRCYYGGRGLGAWRMDRDEPPVALRVREQTAEPRVMVASRRHSSAAQERMVEDLQQAFGDLELVQVGSSLKICLVGEGAADCYPRLGPTSQWDTAAAQGVLEGAGGELLRVDGRALSYESRADYLNPNFVALPQGVSWAARLLQVAQSAEGTRR</sequence>
<feature type="binding site" evidence="1">
    <location>
        <begin position="88"/>
        <end position="91"/>
    </location>
    <ligand>
        <name>substrate</name>
    </ligand>
</feature>
<dbReference type="EC" id="3.1.3.7" evidence="1"/>
<dbReference type="GO" id="GO:0008441">
    <property type="term" value="F:3'(2'),5'-bisphosphate nucleotidase activity"/>
    <property type="evidence" value="ECO:0007669"/>
    <property type="project" value="UniProtKB-EC"/>
</dbReference>
<dbReference type="Pfam" id="PF00459">
    <property type="entry name" value="Inositol_P"/>
    <property type="match status" value="1"/>
</dbReference>
<keyword evidence="1" id="KW-0479">Metal-binding</keyword>
<dbReference type="HAMAP" id="MF_02095">
    <property type="entry name" value="CysQ"/>
    <property type="match status" value="1"/>
</dbReference>
<feature type="binding site" evidence="1">
    <location>
        <position position="86"/>
    </location>
    <ligand>
        <name>Mg(2+)</name>
        <dbReference type="ChEBI" id="CHEBI:18420"/>
        <label>2</label>
    </ligand>
</feature>
<dbReference type="EMBL" id="JBHRXZ010000017">
    <property type="protein sequence ID" value="MFC3607690.1"/>
    <property type="molecule type" value="Genomic_DNA"/>
</dbReference>
<feature type="binding site" evidence="1">
    <location>
        <position position="89"/>
    </location>
    <ligand>
        <name>Mg(2+)</name>
        <dbReference type="ChEBI" id="CHEBI:18420"/>
        <label>2</label>
    </ligand>
</feature>
<dbReference type="CDD" id="cd01638">
    <property type="entry name" value="CysQ"/>
    <property type="match status" value="1"/>
</dbReference>
<gene>
    <name evidence="1 2" type="primary">cysQ</name>
    <name evidence="2" type="ORF">ACFOMF_07880</name>
</gene>
<comment type="similarity">
    <text evidence="1">Belongs to the inositol monophosphatase superfamily. CysQ family.</text>
</comment>
<dbReference type="InterPro" id="IPR000760">
    <property type="entry name" value="Inositol_monophosphatase-like"/>
</dbReference>
<name>A0ABV7T3D3_9GAMM</name>
<feature type="binding site" evidence="1">
    <location>
        <position position="66"/>
    </location>
    <ligand>
        <name>substrate</name>
    </ligand>
</feature>
<dbReference type="InterPro" id="IPR050725">
    <property type="entry name" value="CysQ/Inositol_MonoPase"/>
</dbReference>
<dbReference type="Gene3D" id="3.30.540.10">
    <property type="entry name" value="Fructose-1,6-Bisphosphatase, subunit A, domain 1"/>
    <property type="match status" value="1"/>
</dbReference>
<dbReference type="PANTHER" id="PTHR43028:SF5">
    <property type="entry name" value="3'(2'),5'-BISPHOSPHATE NUCLEOTIDASE 1"/>
    <property type="match status" value="1"/>
</dbReference>
<keyword evidence="1" id="KW-1003">Cell membrane</keyword>
<dbReference type="InterPro" id="IPR006240">
    <property type="entry name" value="CysQ"/>
</dbReference>
<feature type="binding site" evidence="1">
    <location>
        <position position="216"/>
    </location>
    <ligand>
        <name>substrate</name>
    </ligand>
</feature>
<comment type="function">
    <text evidence="1">Converts adenosine-3',5'-bisphosphate (PAP) to AMP.</text>
</comment>
<comment type="cofactor">
    <cofactor evidence="1">
        <name>Mg(2+)</name>
        <dbReference type="ChEBI" id="CHEBI:18420"/>
    </cofactor>
</comment>
<evidence type="ECO:0000313" key="2">
    <source>
        <dbReference type="EMBL" id="MFC3607690.1"/>
    </source>
</evidence>
<comment type="subcellular location">
    <subcellularLocation>
        <location evidence="1">Cell inner membrane</location>
        <topology evidence="1">Peripheral membrane protein</topology>
        <orientation evidence="1">Cytoplasmic side</orientation>
    </subcellularLocation>
</comment>
<evidence type="ECO:0000313" key="3">
    <source>
        <dbReference type="Proteomes" id="UP001595630"/>
    </source>
</evidence>
<dbReference type="Gene3D" id="3.40.190.80">
    <property type="match status" value="1"/>
</dbReference>
<dbReference type="PRINTS" id="PR00377">
    <property type="entry name" value="IMPHPHTASES"/>
</dbReference>
<dbReference type="PANTHER" id="PTHR43028">
    <property type="entry name" value="3'(2'),5'-BISPHOSPHATE NUCLEOTIDASE 1"/>
    <property type="match status" value="1"/>
</dbReference>
<dbReference type="RefSeq" id="WP_386363295.1">
    <property type="nucleotide sequence ID" value="NZ_JBHRXZ010000017.1"/>
</dbReference>
<keyword evidence="1" id="KW-0472">Membrane</keyword>
<feature type="binding site" evidence="1">
    <location>
        <position position="88"/>
    </location>
    <ligand>
        <name>Mg(2+)</name>
        <dbReference type="ChEBI" id="CHEBI:18420"/>
        <label>1</label>
    </ligand>
</feature>
<feature type="binding site" evidence="1">
    <location>
        <position position="86"/>
    </location>
    <ligand>
        <name>Mg(2+)</name>
        <dbReference type="ChEBI" id="CHEBI:18420"/>
        <label>1</label>
    </ligand>
</feature>
<feature type="binding site" evidence="1">
    <location>
        <position position="66"/>
    </location>
    <ligand>
        <name>Mg(2+)</name>
        <dbReference type="ChEBI" id="CHEBI:18420"/>
        <label>1</label>
    </ligand>
</feature>
<accession>A0ABV7T3D3</accession>
<keyword evidence="1" id="KW-0460">Magnesium</keyword>
<keyword evidence="1" id="KW-0997">Cell inner membrane</keyword>
<comment type="caution">
    <text evidence="2">The sequence shown here is derived from an EMBL/GenBank/DDBJ whole genome shotgun (WGS) entry which is preliminary data.</text>
</comment>
<comment type="catalytic activity">
    <reaction evidence="1">
        <text>adenosine 3',5'-bisphosphate + H2O = AMP + phosphate</text>
        <dbReference type="Rhea" id="RHEA:10040"/>
        <dbReference type="ChEBI" id="CHEBI:15377"/>
        <dbReference type="ChEBI" id="CHEBI:43474"/>
        <dbReference type="ChEBI" id="CHEBI:58343"/>
        <dbReference type="ChEBI" id="CHEBI:456215"/>
        <dbReference type="EC" id="3.1.3.7"/>
    </reaction>
</comment>
<dbReference type="SUPFAM" id="SSF56655">
    <property type="entry name" value="Carbohydrate phosphatase"/>
    <property type="match status" value="1"/>
</dbReference>
<feature type="binding site" evidence="1">
    <location>
        <position position="216"/>
    </location>
    <ligand>
        <name>Mg(2+)</name>
        <dbReference type="ChEBI" id="CHEBI:18420"/>
        <label>2</label>
    </ligand>
</feature>